<dbReference type="GO" id="GO:0005524">
    <property type="term" value="F:ATP binding"/>
    <property type="evidence" value="ECO:0007669"/>
    <property type="project" value="UniProtKB-KW"/>
</dbReference>
<dbReference type="Pfam" id="PF00005">
    <property type="entry name" value="ABC_tran"/>
    <property type="match status" value="1"/>
</dbReference>
<dbReference type="GO" id="GO:0055085">
    <property type="term" value="P:transmembrane transport"/>
    <property type="evidence" value="ECO:0007669"/>
    <property type="project" value="InterPro"/>
</dbReference>
<dbReference type="Proteomes" id="UP001139485">
    <property type="component" value="Unassembled WGS sequence"/>
</dbReference>
<evidence type="ECO:0000256" key="11">
    <source>
        <dbReference type="RuleBase" id="RU363032"/>
    </source>
</evidence>
<dbReference type="InterPro" id="IPR050388">
    <property type="entry name" value="ABC_Ni/Peptide_Import"/>
</dbReference>
<dbReference type="InterPro" id="IPR027417">
    <property type="entry name" value="P-loop_NTPase"/>
</dbReference>
<evidence type="ECO:0000259" key="14">
    <source>
        <dbReference type="PROSITE" id="PS50928"/>
    </source>
</evidence>
<dbReference type="NCBIfam" id="TIGR01727">
    <property type="entry name" value="oligo_HPY"/>
    <property type="match status" value="1"/>
</dbReference>
<dbReference type="SUPFAM" id="SSF52540">
    <property type="entry name" value="P-loop containing nucleoside triphosphate hydrolases"/>
    <property type="match status" value="1"/>
</dbReference>
<feature type="domain" description="ABC transmembrane type-1" evidence="14">
    <location>
        <begin position="112"/>
        <end position="301"/>
    </location>
</feature>
<protein>
    <submittedName>
        <fullName evidence="15">Dipeptide/oligopeptide/nickel ABC transporter permease/ATP-binding protein</fullName>
    </submittedName>
</protein>
<reference evidence="15" key="1">
    <citation type="submission" date="2022-05" db="EMBL/GenBank/DDBJ databases">
        <authorList>
            <person name="Tuo L."/>
        </authorList>
    </citation>
    <scope>NUCLEOTIDE SEQUENCE</scope>
    <source>
        <strain evidence="15">BSK12Z-4</strain>
    </source>
</reference>
<dbReference type="InterPro" id="IPR003439">
    <property type="entry name" value="ABC_transporter-like_ATP-bd"/>
</dbReference>
<dbReference type="InterPro" id="IPR017871">
    <property type="entry name" value="ABC_transporter-like_CS"/>
</dbReference>
<dbReference type="InterPro" id="IPR013563">
    <property type="entry name" value="Oligopep_ABC_C"/>
</dbReference>
<dbReference type="EMBL" id="JAMOIL010000017">
    <property type="protein sequence ID" value="MCM0621427.1"/>
    <property type="molecule type" value="Genomic_DNA"/>
</dbReference>
<feature type="domain" description="ABC transporter" evidence="13">
    <location>
        <begin position="350"/>
        <end position="600"/>
    </location>
</feature>
<evidence type="ECO:0000256" key="1">
    <source>
        <dbReference type="ARBA" id="ARBA00004141"/>
    </source>
</evidence>
<evidence type="ECO:0000256" key="8">
    <source>
        <dbReference type="ARBA" id="ARBA00022840"/>
    </source>
</evidence>
<evidence type="ECO:0000256" key="9">
    <source>
        <dbReference type="ARBA" id="ARBA00022989"/>
    </source>
</evidence>
<feature type="transmembrane region" description="Helical" evidence="11">
    <location>
        <begin position="177"/>
        <end position="195"/>
    </location>
</feature>
<keyword evidence="6 11" id="KW-0812">Transmembrane</keyword>
<dbReference type="Gene3D" id="3.40.50.300">
    <property type="entry name" value="P-loop containing nucleotide triphosphate hydrolases"/>
    <property type="match status" value="1"/>
</dbReference>
<dbReference type="SUPFAM" id="SSF161098">
    <property type="entry name" value="MetI-like"/>
    <property type="match status" value="1"/>
</dbReference>
<comment type="caution">
    <text evidence="15">The sequence shown here is derived from an EMBL/GenBank/DDBJ whole genome shotgun (WGS) entry which is preliminary data.</text>
</comment>
<dbReference type="CDD" id="cd03257">
    <property type="entry name" value="ABC_NikE_OppD_transporters"/>
    <property type="match status" value="1"/>
</dbReference>
<evidence type="ECO:0000259" key="13">
    <source>
        <dbReference type="PROSITE" id="PS50893"/>
    </source>
</evidence>
<feature type="transmembrane region" description="Helical" evidence="11">
    <location>
        <begin position="108"/>
        <end position="133"/>
    </location>
</feature>
<keyword evidence="10 11" id="KW-0472">Membrane</keyword>
<evidence type="ECO:0000256" key="12">
    <source>
        <dbReference type="SAM" id="MobiDB-lite"/>
    </source>
</evidence>
<comment type="similarity">
    <text evidence="11">Belongs to the binding-protein-dependent transport system permease family.</text>
</comment>
<evidence type="ECO:0000313" key="15">
    <source>
        <dbReference type="EMBL" id="MCM0621427.1"/>
    </source>
</evidence>
<name>A0A9X2IFK8_9ACTN</name>
<sequence length="687" mass="71321">MTSPTDQRPDLPAATPVPPAPGAQAMPVPPPPEQVRRVPRGPRLAALRRPGPAIGLTWLLLVLAASLTSPLWLPYGTAEQDLARRFEGPSADHWLGTDDLGRDLLTRIVAAAGVALTASLVTVLVALVIAVPLALAAAERGPRVERWTSRVSEVLLALPATIIMLAVIGVIGVRTYWIMAVLGVLISAAVYRVLLGVAQSVRQRLYVDAARVDGLRSWMVNARHVLPGMASVVAVQAAQLFGVAILIQSGLAFIGFGPADPEPSWGGMIAVASRYVYTAPWMMVPTGVVLALTVIAANAVADGIAAHAASVSGHASSGRRSGRVTLLGATHGRADDVRLAVPAGAGTPLLEVEGLRVATTEGPELVTGVSFSVGAGRVVGLVGESGCGKSMTARSLLGLLPTGVRLTQGALRWEGTDLLAGGASADKALRRLRGREIAMISQEPMVALDPMFSVRSQLVAPLRRFRGVSRREAVGLATDLLAQVGIVDAARVLDSYPHQLSGGMAQRVAIALALTGEPRLLVADEPTTALDVTVQAEILSLLRSLVTDTGLSVVIVSHDLGVIADLCDDVNVMYAGEVVESGSCEAVLASPAHPYTAALLEANPHVPEGEALPHRLPSIGGTVPAPAAWTSGCRFAGRCRFATRACAEPLVLTAAPGVPVGAVPDHAVRCVRADDLSLTAAPEEDPR</sequence>
<dbReference type="Pfam" id="PF08352">
    <property type="entry name" value="oligo_HPY"/>
    <property type="match status" value="1"/>
</dbReference>
<evidence type="ECO:0000256" key="2">
    <source>
        <dbReference type="ARBA" id="ARBA00004202"/>
    </source>
</evidence>
<feature type="region of interest" description="Disordered" evidence="12">
    <location>
        <begin position="1"/>
        <end position="37"/>
    </location>
</feature>
<keyword evidence="4 11" id="KW-0813">Transport</keyword>
<keyword evidence="8" id="KW-0067">ATP-binding</keyword>
<dbReference type="GO" id="GO:0016887">
    <property type="term" value="F:ATP hydrolysis activity"/>
    <property type="evidence" value="ECO:0007669"/>
    <property type="project" value="InterPro"/>
</dbReference>
<keyword evidence="5" id="KW-1003">Cell membrane</keyword>
<evidence type="ECO:0000256" key="7">
    <source>
        <dbReference type="ARBA" id="ARBA00022741"/>
    </source>
</evidence>
<keyword evidence="7" id="KW-0547">Nucleotide-binding</keyword>
<accession>A0A9X2IFK8</accession>
<comment type="subcellular location">
    <subcellularLocation>
        <location evidence="11">Cell membrane</location>
        <topology evidence="11">Multi-pass membrane protein</topology>
    </subcellularLocation>
    <subcellularLocation>
        <location evidence="2">Cell membrane</location>
        <topology evidence="2">Peripheral membrane protein</topology>
    </subcellularLocation>
    <subcellularLocation>
        <location evidence="1">Membrane</location>
        <topology evidence="1">Multi-pass membrane protein</topology>
    </subcellularLocation>
</comment>
<dbReference type="InterPro" id="IPR003593">
    <property type="entry name" value="AAA+_ATPase"/>
</dbReference>
<dbReference type="PROSITE" id="PS50893">
    <property type="entry name" value="ABC_TRANSPORTER_2"/>
    <property type="match status" value="1"/>
</dbReference>
<dbReference type="CDD" id="cd06261">
    <property type="entry name" value="TM_PBP2"/>
    <property type="match status" value="1"/>
</dbReference>
<dbReference type="GO" id="GO:0005886">
    <property type="term" value="C:plasma membrane"/>
    <property type="evidence" value="ECO:0007669"/>
    <property type="project" value="UniProtKB-SubCell"/>
</dbReference>
<dbReference type="GO" id="GO:0015833">
    <property type="term" value="P:peptide transport"/>
    <property type="evidence" value="ECO:0007669"/>
    <property type="project" value="InterPro"/>
</dbReference>
<gene>
    <name evidence="15" type="ORF">M8330_14120</name>
</gene>
<dbReference type="PROSITE" id="PS50928">
    <property type="entry name" value="ABC_TM1"/>
    <property type="match status" value="1"/>
</dbReference>
<feature type="compositionally biased region" description="Pro residues" evidence="12">
    <location>
        <begin position="15"/>
        <end position="33"/>
    </location>
</feature>
<dbReference type="PANTHER" id="PTHR43297">
    <property type="entry name" value="OLIGOPEPTIDE TRANSPORT ATP-BINDING PROTEIN APPD"/>
    <property type="match status" value="1"/>
</dbReference>
<proteinExistence type="inferred from homology"/>
<evidence type="ECO:0000256" key="10">
    <source>
        <dbReference type="ARBA" id="ARBA00023136"/>
    </source>
</evidence>
<dbReference type="SMART" id="SM00382">
    <property type="entry name" value="AAA"/>
    <property type="match status" value="1"/>
</dbReference>
<evidence type="ECO:0000256" key="3">
    <source>
        <dbReference type="ARBA" id="ARBA00005417"/>
    </source>
</evidence>
<dbReference type="PROSITE" id="PS00211">
    <property type="entry name" value="ABC_TRANSPORTER_1"/>
    <property type="match status" value="1"/>
</dbReference>
<dbReference type="AlphaFoldDB" id="A0A9X2IFK8"/>
<keyword evidence="16" id="KW-1185">Reference proteome</keyword>
<keyword evidence="9 11" id="KW-1133">Transmembrane helix</keyword>
<feature type="transmembrane region" description="Helical" evidence="11">
    <location>
        <begin position="225"/>
        <end position="255"/>
    </location>
</feature>
<feature type="transmembrane region" description="Helical" evidence="11">
    <location>
        <begin position="53"/>
        <end position="73"/>
    </location>
</feature>
<dbReference type="InterPro" id="IPR035906">
    <property type="entry name" value="MetI-like_sf"/>
</dbReference>
<evidence type="ECO:0000256" key="5">
    <source>
        <dbReference type="ARBA" id="ARBA00022475"/>
    </source>
</evidence>
<dbReference type="Pfam" id="PF00528">
    <property type="entry name" value="BPD_transp_1"/>
    <property type="match status" value="1"/>
</dbReference>
<evidence type="ECO:0000313" key="16">
    <source>
        <dbReference type="Proteomes" id="UP001139485"/>
    </source>
</evidence>
<evidence type="ECO:0000256" key="6">
    <source>
        <dbReference type="ARBA" id="ARBA00022692"/>
    </source>
</evidence>
<dbReference type="FunFam" id="3.40.50.300:FF:000016">
    <property type="entry name" value="Oligopeptide ABC transporter ATP-binding component"/>
    <property type="match status" value="1"/>
</dbReference>
<evidence type="ECO:0000256" key="4">
    <source>
        <dbReference type="ARBA" id="ARBA00022448"/>
    </source>
</evidence>
<dbReference type="PANTHER" id="PTHR43297:SF2">
    <property type="entry name" value="DIPEPTIDE TRANSPORT ATP-BINDING PROTEIN DPPD"/>
    <property type="match status" value="1"/>
</dbReference>
<feature type="transmembrane region" description="Helical" evidence="11">
    <location>
        <begin position="154"/>
        <end position="171"/>
    </location>
</feature>
<dbReference type="RefSeq" id="WP_250827856.1">
    <property type="nucleotide sequence ID" value="NZ_JAMOIL010000017.1"/>
</dbReference>
<organism evidence="15 16">
    <name type="scientific">Nocardioides bruguierae</name>
    <dbReference type="NCBI Taxonomy" id="2945102"/>
    <lineage>
        <taxon>Bacteria</taxon>
        <taxon>Bacillati</taxon>
        <taxon>Actinomycetota</taxon>
        <taxon>Actinomycetes</taxon>
        <taxon>Propionibacteriales</taxon>
        <taxon>Nocardioidaceae</taxon>
        <taxon>Nocardioides</taxon>
    </lineage>
</organism>
<dbReference type="InterPro" id="IPR000515">
    <property type="entry name" value="MetI-like"/>
</dbReference>
<dbReference type="Gene3D" id="1.10.3720.10">
    <property type="entry name" value="MetI-like"/>
    <property type="match status" value="1"/>
</dbReference>
<comment type="similarity">
    <text evidence="3">Belongs to the ABC transporter superfamily.</text>
</comment>